<evidence type="ECO:0000313" key="2">
    <source>
        <dbReference type="EMBL" id="GJN01884.1"/>
    </source>
</evidence>
<dbReference type="EMBL" id="BQKI01000009">
    <property type="protein sequence ID" value="GJN01884.1"/>
    <property type="molecule type" value="Genomic_DNA"/>
</dbReference>
<gene>
    <name evidence="2" type="primary">ga19186</name>
    <name evidence="2" type="ORF">PR202_ga19186</name>
</gene>
<reference evidence="2" key="1">
    <citation type="journal article" date="2018" name="DNA Res.">
        <title>Multiple hybrid de novo genome assembly of finger millet, an orphan allotetraploid crop.</title>
        <authorList>
            <person name="Hatakeyama M."/>
            <person name="Aluri S."/>
            <person name="Balachadran M.T."/>
            <person name="Sivarajan S.R."/>
            <person name="Patrignani A."/>
            <person name="Gruter S."/>
            <person name="Poveda L."/>
            <person name="Shimizu-Inatsugi R."/>
            <person name="Baeten J."/>
            <person name="Francoijs K.J."/>
            <person name="Nataraja K.N."/>
            <person name="Reddy Y.A.N."/>
            <person name="Phadnis S."/>
            <person name="Ravikumar R.L."/>
            <person name="Schlapbach R."/>
            <person name="Sreeman S.M."/>
            <person name="Shimizu K.K."/>
        </authorList>
    </citation>
    <scope>NUCLEOTIDE SEQUENCE</scope>
</reference>
<proteinExistence type="predicted"/>
<keyword evidence="3" id="KW-1185">Reference proteome</keyword>
<organism evidence="2 3">
    <name type="scientific">Eleusine coracana subsp. coracana</name>
    <dbReference type="NCBI Taxonomy" id="191504"/>
    <lineage>
        <taxon>Eukaryota</taxon>
        <taxon>Viridiplantae</taxon>
        <taxon>Streptophyta</taxon>
        <taxon>Embryophyta</taxon>
        <taxon>Tracheophyta</taxon>
        <taxon>Spermatophyta</taxon>
        <taxon>Magnoliopsida</taxon>
        <taxon>Liliopsida</taxon>
        <taxon>Poales</taxon>
        <taxon>Poaceae</taxon>
        <taxon>PACMAD clade</taxon>
        <taxon>Chloridoideae</taxon>
        <taxon>Cynodonteae</taxon>
        <taxon>Eleusininae</taxon>
        <taxon>Eleusine</taxon>
    </lineage>
</organism>
<evidence type="ECO:0000256" key="1">
    <source>
        <dbReference type="SAM" id="MobiDB-lite"/>
    </source>
</evidence>
<dbReference type="PANTHER" id="PTHR31672:SF13">
    <property type="entry name" value="F-BOX PROTEIN CPR30-LIKE"/>
    <property type="match status" value="1"/>
</dbReference>
<dbReference type="InterPro" id="IPR050796">
    <property type="entry name" value="SCF_F-box_component"/>
</dbReference>
<dbReference type="AlphaFoldDB" id="A0AAV5CTZ2"/>
<sequence length="369" mass="40431">MEKAAGEDENVEERGTAAPSSGGPAAKKKKKRAAASGAGRCDDVFPNIFARLPARSAVASMALSKHHRAMICSPEFRTLHCRLGAPLPQPHIAYVATAEIRRRPERDPVIGYHGFHVTGGGGGGGLRSNEDPMRVLCGGRYLETSYANTCDGILVLGNKEFSSRCRCILWNPAVADVAEEVTIFPGLSPNKEHVVFGMGCGRKSKTYKVLMCRENATTRSSFSYNYNNWSGKEGGYKVKSRADYALLMSDVHGQEEARLLTVLSTPRNQENEEINLKSLYMDGTFYLLHLYEPVILAVDMDDETVNTILLPGEHLQGRPQLLDMSSRLCVVGIDGHRRTVWLITTGSGDASLRRSATPLPRMSFTVPQS</sequence>
<dbReference type="PANTHER" id="PTHR31672">
    <property type="entry name" value="BNACNNG10540D PROTEIN"/>
    <property type="match status" value="1"/>
</dbReference>
<name>A0AAV5CTZ2_ELECO</name>
<protein>
    <recommendedName>
        <fullName evidence="4">F-box protein</fullName>
    </recommendedName>
</protein>
<reference evidence="2" key="2">
    <citation type="submission" date="2021-12" db="EMBL/GenBank/DDBJ databases">
        <title>Resequencing data analysis of finger millet.</title>
        <authorList>
            <person name="Hatakeyama M."/>
            <person name="Aluri S."/>
            <person name="Balachadran M.T."/>
            <person name="Sivarajan S.R."/>
            <person name="Poveda L."/>
            <person name="Shimizu-Inatsugi R."/>
            <person name="Schlapbach R."/>
            <person name="Sreeman S.M."/>
            <person name="Shimizu K.K."/>
        </authorList>
    </citation>
    <scope>NUCLEOTIDE SEQUENCE</scope>
</reference>
<feature type="region of interest" description="Disordered" evidence="1">
    <location>
        <begin position="1"/>
        <end position="36"/>
    </location>
</feature>
<evidence type="ECO:0000313" key="3">
    <source>
        <dbReference type="Proteomes" id="UP001054889"/>
    </source>
</evidence>
<comment type="caution">
    <text evidence="2">The sequence shown here is derived from an EMBL/GenBank/DDBJ whole genome shotgun (WGS) entry which is preliminary data.</text>
</comment>
<dbReference type="Proteomes" id="UP001054889">
    <property type="component" value="Unassembled WGS sequence"/>
</dbReference>
<evidence type="ECO:0008006" key="4">
    <source>
        <dbReference type="Google" id="ProtNLM"/>
    </source>
</evidence>
<accession>A0AAV5CTZ2</accession>